<dbReference type="RefSeq" id="WP_241869337.1">
    <property type="nucleotide sequence ID" value="NZ_BANC01000025.1"/>
</dbReference>
<dbReference type="Gene3D" id="3.10.540.10">
    <property type="entry name" value="duf1285 like domain"/>
    <property type="match status" value="1"/>
</dbReference>
<dbReference type="InterPro" id="IPR010707">
    <property type="entry name" value="DUF1285"/>
</dbReference>
<dbReference type="Pfam" id="PF21028">
    <property type="entry name" value="DUF1285_C"/>
    <property type="match status" value="1"/>
</dbReference>
<dbReference type="EMBL" id="BANC01000025">
    <property type="protein sequence ID" value="GAN79680.1"/>
    <property type="molecule type" value="Genomic_DNA"/>
</dbReference>
<name>A0A0D6PD56_9PROT</name>
<proteinExistence type="predicted"/>
<sequence length="177" mass="19768">MPARSVADCGDLPFLIRRDGTWLYKGSPISRKPMVCLFSTVLTRDEDGKYILETPVERGRIEVEDVPFLAVELEWSGGGKDQVLCFRTNVDQCITAGPAHRIRVAHDLLSCEPTPYLHVRDGKGRFPIEARISRATYYELVALAEPGIVRGRKVLGVWSEGIFFPLGDMPNCCKDAD</sequence>
<dbReference type="InterPro" id="IPR048341">
    <property type="entry name" value="DUF1285_N"/>
</dbReference>
<protein>
    <recommendedName>
        <fullName evidence="5">Proteophosphoglycan</fullName>
    </recommendedName>
</protein>
<feature type="domain" description="DUF1285" evidence="1">
    <location>
        <begin position="8"/>
        <end position="66"/>
    </location>
</feature>
<dbReference type="InterPro" id="IPR048342">
    <property type="entry name" value="DUF1285_C"/>
</dbReference>
<dbReference type="STRING" id="1120923.SAMN02746095_01943"/>
<evidence type="ECO:0000259" key="2">
    <source>
        <dbReference type="Pfam" id="PF21028"/>
    </source>
</evidence>
<dbReference type="Proteomes" id="UP000032668">
    <property type="component" value="Unassembled WGS sequence"/>
</dbReference>
<dbReference type="Gene3D" id="2.30.270.10">
    <property type="entry name" value="duf1285 protein"/>
    <property type="match status" value="1"/>
</dbReference>
<evidence type="ECO:0000313" key="4">
    <source>
        <dbReference type="Proteomes" id="UP000032668"/>
    </source>
</evidence>
<dbReference type="PIRSF" id="PIRSF029557">
    <property type="entry name" value="UCP029557"/>
    <property type="match status" value="1"/>
</dbReference>
<feature type="domain" description="DUF1285" evidence="2">
    <location>
        <begin position="67"/>
        <end position="166"/>
    </location>
</feature>
<evidence type="ECO:0000259" key="1">
    <source>
        <dbReference type="Pfam" id="PF06938"/>
    </source>
</evidence>
<gene>
    <name evidence="3" type="ORF">Aam_025_068</name>
</gene>
<comment type="caution">
    <text evidence="3">The sequence shown here is derived from an EMBL/GenBank/DDBJ whole genome shotgun (WGS) entry which is preliminary data.</text>
</comment>
<keyword evidence="4" id="KW-1185">Reference proteome</keyword>
<reference evidence="3 4" key="1">
    <citation type="submission" date="2012-11" db="EMBL/GenBank/DDBJ databases">
        <title>Whole genome sequence of Acidocella aminolytica 101 = DSM 11237.</title>
        <authorList>
            <person name="Azuma Y."/>
            <person name="Higashiura N."/>
            <person name="Hirakawa H."/>
            <person name="Matsushita K."/>
        </authorList>
    </citation>
    <scope>NUCLEOTIDE SEQUENCE [LARGE SCALE GENOMIC DNA]</scope>
    <source>
        <strain evidence="4">101 / DSM 11237</strain>
    </source>
</reference>
<dbReference type="InterPro" id="IPR023361">
    <property type="entry name" value="DUF1285_beta_roll_sf"/>
</dbReference>
<dbReference type="AlphaFoldDB" id="A0A0D6PD56"/>
<accession>A0A0D6PD56</accession>
<dbReference type="Pfam" id="PF06938">
    <property type="entry name" value="DUF1285_N"/>
    <property type="match status" value="1"/>
</dbReference>
<evidence type="ECO:0008006" key="5">
    <source>
        <dbReference type="Google" id="ProtNLM"/>
    </source>
</evidence>
<organism evidence="3 4">
    <name type="scientific">Acidocella aminolytica 101 = DSM 11237</name>
    <dbReference type="NCBI Taxonomy" id="1120923"/>
    <lineage>
        <taxon>Bacteria</taxon>
        <taxon>Pseudomonadati</taxon>
        <taxon>Pseudomonadota</taxon>
        <taxon>Alphaproteobacteria</taxon>
        <taxon>Acetobacterales</taxon>
        <taxon>Acidocellaceae</taxon>
        <taxon>Acidocella</taxon>
    </lineage>
</organism>
<evidence type="ECO:0000313" key="3">
    <source>
        <dbReference type="EMBL" id="GAN79680.1"/>
    </source>
</evidence>